<dbReference type="InterPro" id="IPR014710">
    <property type="entry name" value="RmlC-like_jellyroll"/>
</dbReference>
<sequence>MHYSKPSRQINVKRTLAKGLNHYPSQGGLNSIHRLQGSLPLPLDHGGTPLNAVNNQMRRLFSRLLWVLGLSVLSHLFLYQFLWPKRSLKNASEPSIFDKRPLQKPLEAYPKGIPSLYECDIASLRFRCDLDEKLGCRAYPQLFPSGDIFKNWSPYHPQSPPLNTYSSLCRFNISSPYEFRLARLFRDMQVPFVSYGVPELDKVTRAWTDEYLEDQMRSISLEIHITKDPNYMHYDGKLAEKEARPYTRVKWTYMRFREAIRKAQKVFYYMTIHNALLWRKLVFIPRDLAFFTNDNLYGDFFVPERENSSLTCRFGMQGNIVQGHVDSGMNMVAMVRGHKRYVLAPPSVCSCLGLATSGGHMRHTFIDWGNLNRSIEIDRIASECPATEVVLSLGDVLYIPPLWYHHIISLDESIQCNDRSGEKARRLEFSFIAKCLHLND</sequence>
<dbReference type="HOGENOM" id="CLU_050615_0_0_1"/>
<proteinExistence type="predicted"/>
<dbReference type="InterPro" id="IPR041667">
    <property type="entry name" value="Cupin_8"/>
</dbReference>
<dbReference type="SUPFAM" id="SSF51197">
    <property type="entry name" value="Clavaminate synthase-like"/>
    <property type="match status" value="1"/>
</dbReference>
<dbReference type="Gene3D" id="2.60.120.10">
    <property type="entry name" value="Jelly Rolls"/>
    <property type="match status" value="1"/>
</dbReference>
<feature type="domain" description="JmjC" evidence="2">
    <location>
        <begin position="273"/>
        <end position="440"/>
    </location>
</feature>
<dbReference type="PROSITE" id="PS51184">
    <property type="entry name" value="JMJC"/>
    <property type="match status" value="1"/>
</dbReference>
<keyword evidence="1" id="KW-0812">Transmembrane</keyword>
<keyword evidence="1" id="KW-1133">Transmembrane helix</keyword>
<dbReference type="AlphaFoldDB" id="F0WGC9"/>
<reference evidence="3" key="1">
    <citation type="journal article" date="2011" name="PLoS Biol.">
        <title>Gene gain and loss during evolution of obligate parasitism in the white rust pathogen of Arabidopsis thaliana.</title>
        <authorList>
            <person name="Kemen E."/>
            <person name="Gardiner A."/>
            <person name="Schultz-Larsen T."/>
            <person name="Kemen A.C."/>
            <person name="Balmuth A.L."/>
            <person name="Robert-Seilaniantz A."/>
            <person name="Bailey K."/>
            <person name="Holub E."/>
            <person name="Studholme D.J."/>
            <person name="Maclean D."/>
            <person name="Jones J.D."/>
        </authorList>
    </citation>
    <scope>NUCLEOTIDE SEQUENCE</scope>
</reference>
<dbReference type="PANTHER" id="PTHR12461">
    <property type="entry name" value="HYPOXIA-INDUCIBLE FACTOR 1 ALPHA INHIBITOR-RELATED"/>
    <property type="match status" value="1"/>
</dbReference>
<evidence type="ECO:0000313" key="3">
    <source>
        <dbReference type="EMBL" id="CCA20289.1"/>
    </source>
</evidence>
<name>F0WGC9_9STRA</name>
<protein>
    <submittedName>
        <fullName evidence="3">Uncharacterized protein AlNc14C90G5660</fullName>
    </submittedName>
</protein>
<dbReference type="InterPro" id="IPR003347">
    <property type="entry name" value="JmjC_dom"/>
</dbReference>
<accession>F0WGC9</accession>
<evidence type="ECO:0000256" key="1">
    <source>
        <dbReference type="SAM" id="Phobius"/>
    </source>
</evidence>
<dbReference type="EMBL" id="FR824135">
    <property type="protein sequence ID" value="CCA20289.1"/>
    <property type="molecule type" value="Genomic_DNA"/>
</dbReference>
<evidence type="ECO:0000259" key="2">
    <source>
        <dbReference type="PROSITE" id="PS51184"/>
    </source>
</evidence>
<reference evidence="3" key="2">
    <citation type="submission" date="2011-02" db="EMBL/GenBank/DDBJ databases">
        <authorList>
            <person name="MacLean D."/>
        </authorList>
    </citation>
    <scope>NUCLEOTIDE SEQUENCE</scope>
</reference>
<keyword evidence="1" id="KW-0472">Membrane</keyword>
<feature type="transmembrane region" description="Helical" evidence="1">
    <location>
        <begin position="64"/>
        <end position="83"/>
    </location>
</feature>
<dbReference type="PANTHER" id="PTHR12461:SF98">
    <property type="entry name" value="CUPIN-LIKE DOMAIN-CONTAINING PROTEIN"/>
    <property type="match status" value="1"/>
</dbReference>
<gene>
    <name evidence="3" type="primary">AlNc14C90G5660</name>
    <name evidence="3" type="ORF">ALNC14_064320</name>
</gene>
<dbReference type="Pfam" id="PF13621">
    <property type="entry name" value="Cupin_8"/>
    <property type="match status" value="1"/>
</dbReference>
<organism evidence="3">
    <name type="scientific">Albugo laibachii Nc14</name>
    <dbReference type="NCBI Taxonomy" id="890382"/>
    <lineage>
        <taxon>Eukaryota</taxon>
        <taxon>Sar</taxon>
        <taxon>Stramenopiles</taxon>
        <taxon>Oomycota</taxon>
        <taxon>Peronosporomycetes</taxon>
        <taxon>Albuginales</taxon>
        <taxon>Albuginaceae</taxon>
        <taxon>Albugo</taxon>
    </lineage>
</organism>